<accession>A0AAV0CX53</accession>
<feature type="domain" description="MULE transposase" evidence="2">
    <location>
        <begin position="282"/>
        <end position="331"/>
    </location>
</feature>
<dbReference type="AlphaFoldDB" id="A0AAV0CX53"/>
<dbReference type="PANTHER" id="PTHR31973:SF113">
    <property type="entry name" value="PROTEIN FAR1-RELATED SEQUENCE 5-LIKE"/>
    <property type="match status" value="1"/>
</dbReference>
<dbReference type="Pfam" id="PF10551">
    <property type="entry name" value="MULE"/>
    <property type="match status" value="1"/>
</dbReference>
<evidence type="ECO:0000259" key="1">
    <source>
        <dbReference type="Pfam" id="PF03108"/>
    </source>
</evidence>
<evidence type="ECO:0000313" key="3">
    <source>
        <dbReference type="EMBL" id="CAH9086590.1"/>
    </source>
</evidence>
<feature type="non-terminal residue" evidence="3">
    <location>
        <position position="334"/>
    </location>
</feature>
<evidence type="ECO:0000313" key="4">
    <source>
        <dbReference type="Proteomes" id="UP001152523"/>
    </source>
</evidence>
<dbReference type="Pfam" id="PF03108">
    <property type="entry name" value="DBD_Tnp_Mut"/>
    <property type="match status" value="1"/>
</dbReference>
<dbReference type="Proteomes" id="UP001152523">
    <property type="component" value="Unassembled WGS sequence"/>
</dbReference>
<dbReference type="EMBL" id="CAMAPF010000056">
    <property type="protein sequence ID" value="CAH9086590.1"/>
    <property type="molecule type" value="Genomic_DNA"/>
</dbReference>
<keyword evidence="4" id="KW-1185">Reference proteome</keyword>
<organism evidence="3 4">
    <name type="scientific">Cuscuta epithymum</name>
    <dbReference type="NCBI Taxonomy" id="186058"/>
    <lineage>
        <taxon>Eukaryota</taxon>
        <taxon>Viridiplantae</taxon>
        <taxon>Streptophyta</taxon>
        <taxon>Embryophyta</taxon>
        <taxon>Tracheophyta</taxon>
        <taxon>Spermatophyta</taxon>
        <taxon>Magnoliopsida</taxon>
        <taxon>eudicotyledons</taxon>
        <taxon>Gunneridae</taxon>
        <taxon>Pentapetalae</taxon>
        <taxon>asterids</taxon>
        <taxon>lamiids</taxon>
        <taxon>Solanales</taxon>
        <taxon>Convolvulaceae</taxon>
        <taxon>Cuscuteae</taxon>
        <taxon>Cuscuta</taxon>
        <taxon>Cuscuta subgen. Cuscuta</taxon>
    </lineage>
</organism>
<evidence type="ECO:0008006" key="5">
    <source>
        <dbReference type="Google" id="ProtNLM"/>
    </source>
</evidence>
<protein>
    <recommendedName>
        <fullName evidence="5">Transposase MuDR plant domain-containing protein</fullName>
    </recommendedName>
</protein>
<dbReference type="InterPro" id="IPR018289">
    <property type="entry name" value="MULE_transposase_dom"/>
</dbReference>
<proteinExistence type="predicted"/>
<dbReference type="InterPro" id="IPR004332">
    <property type="entry name" value="Transposase_MuDR"/>
</dbReference>
<feature type="domain" description="Transposase MuDR plant" evidence="1">
    <location>
        <begin position="93"/>
        <end position="150"/>
    </location>
</feature>
<sequence>MILSYLDFLDHNIIEHLEAFGDAQEFAVDNEPVVPSNDEYSHESSSDESFLNESCFNEYEEDSYITQSASEDGVIPSSESHSAPTQIAMNAIFTSKKELSLKLKMYAIVNFFQYRTKSSSPTVLLVVCLGGNCKWSVRGMRLDDSGLFQIKRFDHKHTCSIDVRQANSRQATSSLIVELIKHHYGDADRKHYLPQAIMDDMKRMYGVYMTYKKAWFARELAMKLAMGSEKESYSRLPSLCHMLRSANPGSVVSYSCKENGDFEYFFMSLHAWQSGWEHCFPVMIVDGSFLKSYYKGTLLTACTQDANKQIFPLAFAICSVENTVNWTWFFTMLK</sequence>
<name>A0AAV0CX53_9ASTE</name>
<evidence type="ECO:0000259" key="2">
    <source>
        <dbReference type="Pfam" id="PF10551"/>
    </source>
</evidence>
<comment type="caution">
    <text evidence="3">The sequence shown here is derived from an EMBL/GenBank/DDBJ whole genome shotgun (WGS) entry which is preliminary data.</text>
</comment>
<reference evidence="3" key="1">
    <citation type="submission" date="2022-07" db="EMBL/GenBank/DDBJ databases">
        <authorList>
            <person name="Macas J."/>
            <person name="Novak P."/>
            <person name="Neumann P."/>
        </authorList>
    </citation>
    <scope>NUCLEOTIDE SEQUENCE</scope>
</reference>
<gene>
    <name evidence="3" type="ORF">CEPIT_LOCUS9854</name>
</gene>
<dbReference type="PANTHER" id="PTHR31973">
    <property type="entry name" value="POLYPROTEIN, PUTATIVE-RELATED"/>
    <property type="match status" value="1"/>
</dbReference>